<comment type="caution">
    <text evidence="2">The sequence shown here is derived from an EMBL/GenBank/DDBJ whole genome shotgun (WGS) entry which is preliminary data.</text>
</comment>
<feature type="chain" id="PRO_5006444421" description="Cupin domain-containing protein" evidence="1">
    <location>
        <begin position="26"/>
        <end position="224"/>
    </location>
</feature>
<evidence type="ECO:0008006" key="4">
    <source>
        <dbReference type="Google" id="ProtNLM"/>
    </source>
</evidence>
<proteinExistence type="predicted"/>
<dbReference type="Proteomes" id="UP000051660">
    <property type="component" value="Unassembled WGS sequence"/>
</dbReference>
<evidence type="ECO:0000313" key="2">
    <source>
        <dbReference type="EMBL" id="KRR20159.1"/>
    </source>
</evidence>
<organism evidence="2 3">
    <name type="scientific">Bradyrhizobium lablabi</name>
    <dbReference type="NCBI Taxonomy" id="722472"/>
    <lineage>
        <taxon>Bacteria</taxon>
        <taxon>Pseudomonadati</taxon>
        <taxon>Pseudomonadota</taxon>
        <taxon>Alphaproteobacteria</taxon>
        <taxon>Hyphomicrobiales</taxon>
        <taxon>Nitrobacteraceae</taxon>
        <taxon>Bradyrhizobium</taxon>
    </lineage>
</organism>
<dbReference type="EMBL" id="LLYB01000090">
    <property type="protein sequence ID" value="KRR20159.1"/>
    <property type="molecule type" value="Genomic_DNA"/>
</dbReference>
<name>A0A0R3MPQ9_9BRAD</name>
<accession>A0A0R3MPQ9</accession>
<evidence type="ECO:0000313" key="3">
    <source>
        <dbReference type="Proteomes" id="UP000051660"/>
    </source>
</evidence>
<reference evidence="2 3" key="1">
    <citation type="submission" date="2014-03" db="EMBL/GenBank/DDBJ databases">
        <title>Bradyrhizobium valentinum sp. nov., isolated from effective nodules of Lupinus mariae-josephae, a lupine endemic of basic-lime soils in Eastern Spain.</title>
        <authorList>
            <person name="Duran D."/>
            <person name="Rey L."/>
            <person name="Navarro A."/>
            <person name="Busquets A."/>
            <person name="Imperial J."/>
            <person name="Ruiz-Argueso T."/>
        </authorList>
    </citation>
    <scope>NUCLEOTIDE SEQUENCE [LARGE SCALE GENOMIC DNA]</scope>
    <source>
        <strain evidence="2 3">CCBAU 23086</strain>
    </source>
</reference>
<protein>
    <recommendedName>
        <fullName evidence="4">Cupin domain-containing protein</fullName>
    </recommendedName>
</protein>
<sequence>MIRKASLTALVAVSLLGAINGFAVAQPVSGGLCRPVQERTAEIGCWILGHISVGQFTTPAAAWYLHTFKDRASAEANKGPRGIVIEAFSKVWLFTAEETGWRGPGGGELHLAIGPLPVASATDYSAQFMEAVFIPGMASAAHVHSGPEAFYTLEGETCLETPAGVQVSQGGGPPVIIPDGPMHLTATGTALRRGFVLILHRTGQPATTRIHDWVPKQLCKARSP</sequence>
<dbReference type="RefSeq" id="WP_156435425.1">
    <property type="nucleotide sequence ID" value="NZ_LLYB01000090.1"/>
</dbReference>
<feature type="signal peptide" evidence="1">
    <location>
        <begin position="1"/>
        <end position="25"/>
    </location>
</feature>
<dbReference type="OrthoDB" id="8017763at2"/>
<keyword evidence="1" id="KW-0732">Signal</keyword>
<dbReference type="AlphaFoldDB" id="A0A0R3MPQ9"/>
<gene>
    <name evidence="2" type="ORF">CQ14_23195</name>
</gene>
<evidence type="ECO:0000256" key="1">
    <source>
        <dbReference type="SAM" id="SignalP"/>
    </source>
</evidence>